<keyword evidence="1" id="KW-0175">Coiled coil</keyword>
<accession>A0ABU6WY83</accession>
<name>A0ABU6WY83_9FABA</name>
<evidence type="ECO:0000313" key="3">
    <source>
        <dbReference type="EMBL" id="MED6189143.1"/>
    </source>
</evidence>
<reference evidence="3 4" key="1">
    <citation type="journal article" date="2023" name="Plants (Basel)">
        <title>Bridging the Gap: Combining Genomics and Transcriptomics Approaches to Understand Stylosanthes scabra, an Orphan Legume from the Brazilian Caatinga.</title>
        <authorList>
            <person name="Ferreira-Neto J.R.C."/>
            <person name="da Silva M.D."/>
            <person name="Binneck E."/>
            <person name="de Melo N.F."/>
            <person name="da Silva R.H."/>
            <person name="de Melo A.L.T.M."/>
            <person name="Pandolfi V."/>
            <person name="Bustamante F.O."/>
            <person name="Brasileiro-Vidal A.C."/>
            <person name="Benko-Iseppon A.M."/>
        </authorList>
    </citation>
    <scope>NUCLEOTIDE SEQUENCE [LARGE SCALE GENOMIC DNA]</scope>
    <source>
        <tissue evidence="3">Leaves</tissue>
    </source>
</reference>
<evidence type="ECO:0000256" key="1">
    <source>
        <dbReference type="SAM" id="Coils"/>
    </source>
</evidence>
<feature type="coiled-coil region" evidence="1">
    <location>
        <begin position="197"/>
        <end position="259"/>
    </location>
</feature>
<evidence type="ECO:0000313" key="4">
    <source>
        <dbReference type="Proteomes" id="UP001341840"/>
    </source>
</evidence>
<proteinExistence type="predicted"/>
<feature type="region of interest" description="Disordered" evidence="2">
    <location>
        <begin position="131"/>
        <end position="165"/>
    </location>
</feature>
<dbReference type="Proteomes" id="UP001341840">
    <property type="component" value="Unassembled WGS sequence"/>
</dbReference>
<dbReference type="EMBL" id="JASCZI010183193">
    <property type="protein sequence ID" value="MED6189143.1"/>
    <property type="molecule type" value="Genomic_DNA"/>
</dbReference>
<gene>
    <name evidence="3" type="ORF">PIB30_092942</name>
</gene>
<evidence type="ECO:0000256" key="2">
    <source>
        <dbReference type="SAM" id="MobiDB-lite"/>
    </source>
</evidence>
<feature type="compositionally biased region" description="Low complexity" evidence="2">
    <location>
        <begin position="137"/>
        <end position="148"/>
    </location>
</feature>
<comment type="caution">
    <text evidence="3">The sequence shown here is derived from an EMBL/GenBank/DDBJ whole genome shotgun (WGS) entry which is preliminary data.</text>
</comment>
<organism evidence="3 4">
    <name type="scientific">Stylosanthes scabra</name>
    <dbReference type="NCBI Taxonomy" id="79078"/>
    <lineage>
        <taxon>Eukaryota</taxon>
        <taxon>Viridiplantae</taxon>
        <taxon>Streptophyta</taxon>
        <taxon>Embryophyta</taxon>
        <taxon>Tracheophyta</taxon>
        <taxon>Spermatophyta</taxon>
        <taxon>Magnoliopsida</taxon>
        <taxon>eudicotyledons</taxon>
        <taxon>Gunneridae</taxon>
        <taxon>Pentapetalae</taxon>
        <taxon>rosids</taxon>
        <taxon>fabids</taxon>
        <taxon>Fabales</taxon>
        <taxon>Fabaceae</taxon>
        <taxon>Papilionoideae</taxon>
        <taxon>50 kb inversion clade</taxon>
        <taxon>dalbergioids sensu lato</taxon>
        <taxon>Dalbergieae</taxon>
        <taxon>Pterocarpus clade</taxon>
        <taxon>Stylosanthes</taxon>
    </lineage>
</organism>
<protein>
    <submittedName>
        <fullName evidence="3">Uncharacterized protein</fullName>
    </submittedName>
</protein>
<feature type="compositionally biased region" description="Polar residues" evidence="2">
    <location>
        <begin position="149"/>
        <end position="165"/>
    </location>
</feature>
<keyword evidence="4" id="KW-1185">Reference proteome</keyword>
<sequence length="315" mass="35629">MNEEFVRDFKNLYFKVIPQPRTNPFWIDGEGEYRFPLTWNKEWVNPKVDRRVLSESELLFVDALSECWGEKDNPLPTHSLLTQSSSHIRDEILGIMSGKSNTYDRFKAHLLSKSKKPVNIVGSGSGASKSVFPKVIPPTSSTAPDSSSGRNTNATPSPSILSTQEVDNRFAQEYGGNNKIPMDGENFIKNLDLEAYLALESQDLNATKELLKKLEKEKSDGEERYRKLFAKFKLKIENHKRLEAELQAAQELCDKFSNDAMLLAEEVAENLKKQLQVLIPDFDVSQIRPDNKVVNGVVVRPEPASMNNLLRKGSQ</sequence>